<keyword evidence="2" id="KW-1185">Reference proteome</keyword>
<dbReference type="AlphaFoldDB" id="A0A0D6M7V5"/>
<accession>A0A0D6M7V5</accession>
<name>A0A0D6M7V5_9BILA</name>
<organism evidence="1 2">
    <name type="scientific">Ancylostoma ceylanicum</name>
    <dbReference type="NCBI Taxonomy" id="53326"/>
    <lineage>
        <taxon>Eukaryota</taxon>
        <taxon>Metazoa</taxon>
        <taxon>Ecdysozoa</taxon>
        <taxon>Nematoda</taxon>
        <taxon>Chromadorea</taxon>
        <taxon>Rhabditida</taxon>
        <taxon>Rhabditina</taxon>
        <taxon>Rhabditomorpha</taxon>
        <taxon>Strongyloidea</taxon>
        <taxon>Ancylostomatidae</taxon>
        <taxon>Ancylostomatinae</taxon>
        <taxon>Ancylostoma</taxon>
    </lineage>
</organism>
<evidence type="ECO:0000313" key="1">
    <source>
        <dbReference type="EMBL" id="EPB79563.1"/>
    </source>
</evidence>
<dbReference type="Proteomes" id="UP000054495">
    <property type="component" value="Unassembled WGS sequence"/>
</dbReference>
<dbReference type="EMBL" id="KE124792">
    <property type="protein sequence ID" value="EPB79563.1"/>
    <property type="molecule type" value="Genomic_DNA"/>
</dbReference>
<proteinExistence type="predicted"/>
<protein>
    <submittedName>
        <fullName evidence="1">Uncharacterized protein</fullName>
    </submittedName>
</protein>
<evidence type="ECO:0000313" key="2">
    <source>
        <dbReference type="Proteomes" id="UP000054495"/>
    </source>
</evidence>
<gene>
    <name evidence="1" type="ORF">ANCCEY_01383</name>
</gene>
<sequence>MALEDEASEASPKEAYRKALLTPREELCIPYSNSRIVASDLSHGSEMLILSRRMFSVNDVLSRNIWTQGSKSDLPVKVKEAYDRWHECISGALLSKLDSPEQLWSSFREAVNTCYDQTPMKNVKLSGVQNKDEYKFHIFNDTDVRFFFE</sequence>
<reference evidence="1 2" key="1">
    <citation type="submission" date="2013-05" db="EMBL/GenBank/DDBJ databases">
        <title>Draft genome of the parasitic nematode Anyclostoma ceylanicum.</title>
        <authorList>
            <person name="Mitreva M."/>
        </authorList>
    </citation>
    <scope>NUCLEOTIDE SEQUENCE [LARGE SCALE GENOMIC DNA]</scope>
</reference>